<dbReference type="AlphaFoldDB" id="A0A6S6VZF5"/>
<feature type="region of interest" description="Disordered" evidence="1">
    <location>
        <begin position="157"/>
        <end position="236"/>
    </location>
</feature>
<evidence type="ECO:0000256" key="1">
    <source>
        <dbReference type="SAM" id="MobiDB-lite"/>
    </source>
</evidence>
<dbReference type="SUPFAM" id="SSF46565">
    <property type="entry name" value="Chaperone J-domain"/>
    <property type="match status" value="1"/>
</dbReference>
<organism evidence="2 3">
    <name type="scientific">Pyrenophora teres f. teres</name>
    <dbReference type="NCBI Taxonomy" id="97479"/>
    <lineage>
        <taxon>Eukaryota</taxon>
        <taxon>Fungi</taxon>
        <taxon>Dikarya</taxon>
        <taxon>Ascomycota</taxon>
        <taxon>Pezizomycotina</taxon>
        <taxon>Dothideomycetes</taxon>
        <taxon>Pleosporomycetidae</taxon>
        <taxon>Pleosporales</taxon>
        <taxon>Pleosporineae</taxon>
        <taxon>Pleosporaceae</taxon>
        <taxon>Pyrenophora</taxon>
    </lineage>
</organism>
<dbReference type="EMBL" id="HG992980">
    <property type="protein sequence ID" value="CAE7030349.1"/>
    <property type="molecule type" value="Genomic_DNA"/>
</dbReference>
<sequence>MAQRPQQPEVYDHYDTLGLDDTASDKQIIRAITLSREKVEKAEETLTDKTAKAQYDKAYRATQIAWYTYNRDYKEWRTQEDHNAHHQETRKIPENQKDTNDSTSDNWQWDLICKCRLKPRQGAQEQSSAFQNTDPREQCQAPHDEGLQISKHSDLASTPAYHKPSFNTTSSSNTSPCNSTSVLTPTLSTPSATTTSSKPPSSHTPPLGSPTEQEPSLASKKHMARDYARRKHRQRLHEVGGPGYEYRLQDEIVNLNWRHISNDYGETCPMCLTNSIAKRLGFWVCPEGGLKLCRTCYNAMSMFSA</sequence>
<name>A0A6S6VZF5_9PLEO</name>
<feature type="compositionally biased region" description="Low complexity" evidence="1">
    <location>
        <begin position="165"/>
        <end position="206"/>
    </location>
</feature>
<accession>A0A6S6VZF5</accession>
<feature type="region of interest" description="Disordered" evidence="1">
    <location>
        <begin position="81"/>
        <end position="104"/>
    </location>
</feature>
<proteinExistence type="predicted"/>
<reference evidence="2" key="1">
    <citation type="submission" date="2021-02" db="EMBL/GenBank/DDBJ databases">
        <authorList>
            <person name="Syme A R."/>
            <person name="Syme A R."/>
            <person name="Moolhuijzen P."/>
        </authorList>
    </citation>
    <scope>NUCLEOTIDE SEQUENCE</scope>
    <source>
        <strain evidence="2">W1-1</strain>
    </source>
</reference>
<dbReference type="InterPro" id="IPR036869">
    <property type="entry name" value="J_dom_sf"/>
</dbReference>
<feature type="compositionally biased region" description="Basic and acidic residues" evidence="1">
    <location>
        <begin position="81"/>
        <end position="100"/>
    </location>
</feature>
<feature type="compositionally biased region" description="Basic residues" evidence="1">
    <location>
        <begin position="219"/>
        <end position="235"/>
    </location>
</feature>
<dbReference type="Proteomes" id="UP000472372">
    <property type="component" value="Chromosome 4"/>
</dbReference>
<evidence type="ECO:0000313" key="3">
    <source>
        <dbReference type="Proteomes" id="UP000472372"/>
    </source>
</evidence>
<protein>
    <submittedName>
        <fullName evidence="2">DnaJ domain containing protein</fullName>
    </submittedName>
</protein>
<gene>
    <name evidence="2" type="ORF">PTTW11_04488</name>
</gene>
<evidence type="ECO:0000313" key="2">
    <source>
        <dbReference type="EMBL" id="CAE7030349.1"/>
    </source>
</evidence>